<dbReference type="PANTHER" id="PTHR45527">
    <property type="entry name" value="NONRIBOSOMAL PEPTIDE SYNTHETASE"/>
    <property type="match status" value="1"/>
</dbReference>
<dbReference type="GO" id="GO:0043041">
    <property type="term" value="P:amino acid activation for nonribosomal peptide biosynthetic process"/>
    <property type="evidence" value="ECO:0007669"/>
    <property type="project" value="TreeGrafter"/>
</dbReference>
<dbReference type="GO" id="GO:0031177">
    <property type="term" value="F:phosphopantetheine binding"/>
    <property type="evidence" value="ECO:0007669"/>
    <property type="project" value="TreeGrafter"/>
</dbReference>
<dbReference type="PROSITE" id="PS50075">
    <property type="entry name" value="CARRIER"/>
    <property type="match status" value="1"/>
</dbReference>
<evidence type="ECO:0000259" key="1">
    <source>
        <dbReference type="PROSITE" id="PS50075"/>
    </source>
</evidence>
<dbReference type="InterPro" id="IPR036736">
    <property type="entry name" value="ACP-like_sf"/>
</dbReference>
<dbReference type="Gene3D" id="3.40.50.12780">
    <property type="entry name" value="N-terminal domain of ligase-like"/>
    <property type="match status" value="1"/>
</dbReference>
<dbReference type="InterPro" id="IPR020845">
    <property type="entry name" value="AMP-binding_CS"/>
</dbReference>
<dbReference type="Pfam" id="PF00501">
    <property type="entry name" value="AMP-binding"/>
    <property type="match status" value="1"/>
</dbReference>
<accession>A0AAV2VT53</accession>
<dbReference type="Pfam" id="PF00550">
    <property type="entry name" value="PP-binding"/>
    <property type="match status" value="1"/>
</dbReference>
<dbReference type="Proteomes" id="UP000018211">
    <property type="component" value="Unassembled WGS sequence"/>
</dbReference>
<dbReference type="InterPro" id="IPR042099">
    <property type="entry name" value="ANL_N_sf"/>
</dbReference>
<dbReference type="InterPro" id="IPR045851">
    <property type="entry name" value="AMP-bd_C_sf"/>
</dbReference>
<protein>
    <submittedName>
        <fullName evidence="2">Polyketide synthetase</fullName>
    </submittedName>
</protein>
<dbReference type="Gene3D" id="3.30.300.30">
    <property type="match status" value="1"/>
</dbReference>
<gene>
    <name evidence="2" type="ORF">VIBNISOn1_30264</name>
</gene>
<dbReference type="InterPro" id="IPR000873">
    <property type="entry name" value="AMP-dep_synth/lig_dom"/>
</dbReference>
<sequence>MCTSKPEIKTFMSALWNKIVTHKDSDAIICNGQKTSYQSLYRQCSYINNLLSEQGNLHGQTVGIMLERGSVLVPAMLGCWSVGASFYPLDSDHPLERIQQYTSMANPLLIIADKTTVNVAKQLNCKVIEIDEVDLNTWEQECRIQFPEPHELAYILYTSGSTGTPKGVKISHRSLLNFMASMSERLNLTEKDTSLAHSTVCFDVSIFELLLPLYLGGTTLIATSDQASDPMAVSELLEEVTFIHATPSYLQILLATGWKPHENLNVFSGAEAIRPSLVKAMKGAKSIWNLYGPTEATIYASCYKIDQKDTVIPIGEPLENVNFYVIDTGGNYSEDGELYIGGHGVCLGYCSGDKASFIHHPETREVMYKTGDKVRKLPSGLYEWVGRSNSEIKVRGNRVAPKEIESVIEEVDAIDFSVVTLAESEVRDAQALTAYLTTNSPIEKRDMDEQLSSKLPQYMIPEHYIVLDEFPITANGKVDRKSLPKPNPNNILKSNKDFLSDLEIELPGSLVSRICDIFGSVTNIPRFPSEKTFSELGVNSISFFIAAQKISSELNVKVTANQIKNSENIIDLAVKINK</sequence>
<dbReference type="Pfam" id="PF13193">
    <property type="entry name" value="AMP-binding_C"/>
    <property type="match status" value="1"/>
</dbReference>
<evidence type="ECO:0000313" key="2">
    <source>
        <dbReference type="EMBL" id="CCO47564.1"/>
    </source>
</evidence>
<proteinExistence type="predicted"/>
<dbReference type="PANTHER" id="PTHR45527:SF1">
    <property type="entry name" value="FATTY ACID SYNTHASE"/>
    <property type="match status" value="1"/>
</dbReference>
<dbReference type="SUPFAM" id="SSF47336">
    <property type="entry name" value="ACP-like"/>
    <property type="match status" value="1"/>
</dbReference>
<dbReference type="PROSITE" id="PS00455">
    <property type="entry name" value="AMP_BINDING"/>
    <property type="match status" value="1"/>
</dbReference>
<organism evidence="2 3">
    <name type="scientific">Vibrio nigripulchritudo SOn1</name>
    <dbReference type="NCBI Taxonomy" id="1238450"/>
    <lineage>
        <taxon>Bacteria</taxon>
        <taxon>Pseudomonadati</taxon>
        <taxon>Pseudomonadota</taxon>
        <taxon>Gammaproteobacteria</taxon>
        <taxon>Vibrionales</taxon>
        <taxon>Vibrionaceae</taxon>
        <taxon>Vibrio</taxon>
    </lineage>
</organism>
<dbReference type="Gene3D" id="1.10.1200.10">
    <property type="entry name" value="ACP-like"/>
    <property type="match status" value="1"/>
</dbReference>
<reference evidence="2 3" key="1">
    <citation type="journal article" date="2013" name="ISME J.">
        <title>Comparative genomics of pathogenic lineages of Vibrio nigripulchritudo identifies virulence-associated traits.</title>
        <authorList>
            <person name="Goudenege D."/>
            <person name="Labreuche Y."/>
            <person name="Krin E."/>
            <person name="Ansquer D."/>
            <person name="Mangenot S."/>
            <person name="Calteau A."/>
            <person name="Medigue C."/>
            <person name="Mazel D."/>
            <person name="Polz M.F."/>
            <person name="Le Roux F."/>
        </authorList>
    </citation>
    <scope>NUCLEOTIDE SEQUENCE [LARGE SCALE GENOMIC DNA]</scope>
    <source>
        <strain evidence="2 3">SOn1</strain>
    </source>
</reference>
<dbReference type="SUPFAM" id="SSF56801">
    <property type="entry name" value="Acetyl-CoA synthetase-like"/>
    <property type="match status" value="1"/>
</dbReference>
<evidence type="ECO:0000313" key="3">
    <source>
        <dbReference type="Proteomes" id="UP000018211"/>
    </source>
</evidence>
<comment type="caution">
    <text evidence="2">The sequence shown here is derived from an EMBL/GenBank/DDBJ whole genome shotgun (WGS) entry which is preliminary data.</text>
</comment>
<name>A0AAV2VT53_9VIBR</name>
<dbReference type="GO" id="GO:0044550">
    <property type="term" value="P:secondary metabolite biosynthetic process"/>
    <property type="evidence" value="ECO:0007669"/>
    <property type="project" value="TreeGrafter"/>
</dbReference>
<feature type="domain" description="Carrier" evidence="1">
    <location>
        <begin position="505"/>
        <end position="578"/>
    </location>
</feature>
<dbReference type="RefSeq" id="WP_022612333.1">
    <property type="nucleotide sequence ID" value="NZ_LK391965.1"/>
</dbReference>
<dbReference type="InterPro" id="IPR009081">
    <property type="entry name" value="PP-bd_ACP"/>
</dbReference>
<dbReference type="EMBL" id="CAOF01000120">
    <property type="protein sequence ID" value="CCO47564.1"/>
    <property type="molecule type" value="Genomic_DNA"/>
</dbReference>
<dbReference type="AlphaFoldDB" id="A0AAV2VT53"/>
<dbReference type="GO" id="GO:0005737">
    <property type="term" value="C:cytoplasm"/>
    <property type="evidence" value="ECO:0007669"/>
    <property type="project" value="TreeGrafter"/>
</dbReference>
<dbReference type="InterPro" id="IPR025110">
    <property type="entry name" value="AMP-bd_C"/>
</dbReference>